<feature type="transmembrane region" description="Helical" evidence="1">
    <location>
        <begin position="184"/>
        <end position="202"/>
    </location>
</feature>
<dbReference type="InterPro" id="IPR002656">
    <property type="entry name" value="Acyl_transf_3_dom"/>
</dbReference>
<feature type="domain" description="Acyltransferase 3" evidence="2">
    <location>
        <begin position="6"/>
        <end position="290"/>
    </location>
</feature>
<dbReference type="Proteomes" id="UP000384372">
    <property type="component" value="Unassembled WGS sequence"/>
</dbReference>
<keyword evidence="3" id="KW-0012">Acyltransferase</keyword>
<accession>A0A6A7WCM6</accession>
<dbReference type="GO" id="GO:0016747">
    <property type="term" value="F:acyltransferase activity, transferring groups other than amino-acyl groups"/>
    <property type="evidence" value="ECO:0007669"/>
    <property type="project" value="InterPro"/>
</dbReference>
<keyword evidence="4" id="KW-1185">Reference proteome</keyword>
<sequence length="313" mass="36569">MKNRIVQLDFLKCVFILHVIMIHLVYLGQTYPWLKEFFLLYTTPVFFVISGFLAHVDKPFSEFCQKVKWWLVPYIVMEGLYIILASILPINEHIDRLDRLVFLRKLAMEPLGPYWYIHNLIISYVAYYAVSWLYRNKIKIGALLLTVAFIGIFVVWLDIISWHCCIFFTIGVGIKLLRVPFLSVFRPSLFAIIVTIVGITSWQSSYPALVRSLWLTYVMTVFWLTVYRFMPQLFRKGAFVIGKNTLPILLFSPAFTIITKFFVPLFTFDPTVILFTITAVAFTVCGCLLTAKAMDYLRISPYFCGKDHFFCRK</sequence>
<organism evidence="3 4">
    <name type="scientific">Segatella copri</name>
    <dbReference type="NCBI Taxonomy" id="165179"/>
    <lineage>
        <taxon>Bacteria</taxon>
        <taxon>Pseudomonadati</taxon>
        <taxon>Bacteroidota</taxon>
        <taxon>Bacteroidia</taxon>
        <taxon>Bacteroidales</taxon>
        <taxon>Prevotellaceae</taxon>
        <taxon>Segatella</taxon>
    </lineage>
</organism>
<feature type="transmembrane region" description="Helical" evidence="1">
    <location>
        <begin position="38"/>
        <end position="56"/>
    </location>
</feature>
<dbReference type="RefSeq" id="WP_158463783.1">
    <property type="nucleotide sequence ID" value="NZ_VZAD01000069.1"/>
</dbReference>
<evidence type="ECO:0000256" key="1">
    <source>
        <dbReference type="SAM" id="Phobius"/>
    </source>
</evidence>
<proteinExistence type="predicted"/>
<dbReference type="EMBL" id="VZAD01000069">
    <property type="protein sequence ID" value="MQP12126.1"/>
    <property type="molecule type" value="Genomic_DNA"/>
</dbReference>
<reference evidence="3 4" key="1">
    <citation type="submission" date="2019-09" db="EMBL/GenBank/DDBJ databases">
        <title>Distinct polysaccharide growth profiles of human intestinal Prevotella copri isolates.</title>
        <authorList>
            <person name="Fehlner-Peach H."/>
            <person name="Magnabosco C."/>
            <person name="Raghavan V."/>
            <person name="Scher J.U."/>
            <person name="Tett A."/>
            <person name="Cox L.M."/>
            <person name="Gottsegen C."/>
            <person name="Watters A."/>
            <person name="Wiltshire- Gordon J.D."/>
            <person name="Segata N."/>
            <person name="Bonneau R."/>
            <person name="Littman D.R."/>
        </authorList>
    </citation>
    <scope>NUCLEOTIDE SEQUENCE [LARGE SCALE GENOMIC DNA]</scope>
    <source>
        <strain evidence="4">iAQ1173</strain>
    </source>
</reference>
<dbReference type="Pfam" id="PF01757">
    <property type="entry name" value="Acyl_transf_3"/>
    <property type="match status" value="1"/>
</dbReference>
<keyword evidence="1" id="KW-1133">Transmembrane helix</keyword>
<dbReference type="OrthoDB" id="9809782at2"/>
<evidence type="ECO:0000259" key="2">
    <source>
        <dbReference type="Pfam" id="PF01757"/>
    </source>
</evidence>
<comment type="caution">
    <text evidence="3">The sequence shown here is derived from an EMBL/GenBank/DDBJ whole genome shotgun (WGS) entry which is preliminary data.</text>
</comment>
<evidence type="ECO:0000313" key="3">
    <source>
        <dbReference type="EMBL" id="MQP12126.1"/>
    </source>
</evidence>
<feature type="transmembrane region" description="Helical" evidence="1">
    <location>
        <begin position="68"/>
        <end position="90"/>
    </location>
</feature>
<feature type="transmembrane region" description="Helical" evidence="1">
    <location>
        <begin position="111"/>
        <end position="130"/>
    </location>
</feature>
<feature type="transmembrane region" description="Helical" evidence="1">
    <location>
        <begin position="208"/>
        <end position="227"/>
    </location>
</feature>
<gene>
    <name evidence="3" type="ORF">F7D20_09205</name>
</gene>
<feature type="transmembrane region" description="Helical" evidence="1">
    <location>
        <begin position="6"/>
        <end position="26"/>
    </location>
</feature>
<feature type="transmembrane region" description="Helical" evidence="1">
    <location>
        <begin position="248"/>
        <end position="266"/>
    </location>
</feature>
<keyword evidence="1" id="KW-0812">Transmembrane</keyword>
<feature type="transmembrane region" description="Helical" evidence="1">
    <location>
        <begin position="142"/>
        <end position="172"/>
    </location>
</feature>
<protein>
    <submittedName>
        <fullName evidence="3">Acyltransferase</fullName>
    </submittedName>
</protein>
<dbReference type="AlphaFoldDB" id="A0A6A7WCM6"/>
<feature type="transmembrane region" description="Helical" evidence="1">
    <location>
        <begin position="272"/>
        <end position="291"/>
    </location>
</feature>
<keyword evidence="1" id="KW-0472">Membrane</keyword>
<name>A0A6A7WCM6_9BACT</name>
<keyword evidence="3" id="KW-0808">Transferase</keyword>
<evidence type="ECO:0000313" key="4">
    <source>
        <dbReference type="Proteomes" id="UP000384372"/>
    </source>
</evidence>